<dbReference type="AlphaFoldDB" id="A0A420E2X6"/>
<dbReference type="Pfam" id="PF14015">
    <property type="entry name" value="DUF4231"/>
    <property type="match status" value="1"/>
</dbReference>
<reference evidence="2 3" key="1">
    <citation type="submission" date="2018-09" db="EMBL/GenBank/DDBJ databases">
        <title>Genomic Encyclopedia of Archaeal and Bacterial Type Strains, Phase II (KMG-II): from individual species to whole genera.</title>
        <authorList>
            <person name="Goeker M."/>
        </authorList>
    </citation>
    <scope>NUCLEOTIDE SEQUENCE [LARGE SCALE GENOMIC DNA]</scope>
    <source>
        <strain evidence="2 3">DSM 16505</strain>
    </source>
</reference>
<keyword evidence="3" id="KW-1185">Reference proteome</keyword>
<dbReference type="InterPro" id="IPR025325">
    <property type="entry name" value="DUF4231"/>
</dbReference>
<keyword evidence="1" id="KW-1133">Transmembrane helix</keyword>
<protein>
    <submittedName>
        <fullName evidence="2">Uncharacterized protein DUF4231</fullName>
    </submittedName>
</protein>
<keyword evidence="1" id="KW-0472">Membrane</keyword>
<keyword evidence="1" id="KW-0812">Transmembrane</keyword>
<evidence type="ECO:0000313" key="2">
    <source>
        <dbReference type="EMBL" id="RKF04456.1"/>
    </source>
</evidence>
<accession>A0A420E2X6</accession>
<organism evidence="2 3">
    <name type="scientific">Tenacibaculum lutimaris</name>
    <dbReference type="NCBI Taxonomy" id="285258"/>
    <lineage>
        <taxon>Bacteria</taxon>
        <taxon>Pseudomonadati</taxon>
        <taxon>Bacteroidota</taxon>
        <taxon>Flavobacteriia</taxon>
        <taxon>Flavobacteriales</taxon>
        <taxon>Flavobacteriaceae</taxon>
        <taxon>Tenacibaculum</taxon>
    </lineage>
</organism>
<evidence type="ECO:0000256" key="1">
    <source>
        <dbReference type="SAM" id="Phobius"/>
    </source>
</evidence>
<dbReference type="Proteomes" id="UP000285780">
    <property type="component" value="Unassembled WGS sequence"/>
</dbReference>
<evidence type="ECO:0000313" key="3">
    <source>
        <dbReference type="Proteomes" id="UP000285780"/>
    </source>
</evidence>
<feature type="transmembrane region" description="Helical" evidence="1">
    <location>
        <begin position="34"/>
        <end position="54"/>
    </location>
</feature>
<dbReference type="NCBIfam" id="NF033634">
    <property type="entry name" value="SLATT_1"/>
    <property type="match status" value="1"/>
</dbReference>
<comment type="caution">
    <text evidence="2">The sequence shown here is derived from an EMBL/GenBank/DDBJ whole genome shotgun (WGS) entry which is preliminary data.</text>
</comment>
<proteinExistence type="predicted"/>
<dbReference type="EMBL" id="RAQM01000007">
    <property type="protein sequence ID" value="RKF04456.1"/>
    <property type="molecule type" value="Genomic_DNA"/>
</dbReference>
<name>A0A420E2X6_9FLAO</name>
<feature type="transmembrane region" description="Helical" evidence="1">
    <location>
        <begin position="66"/>
        <end position="85"/>
    </location>
</feature>
<dbReference type="RefSeq" id="WP_120186400.1">
    <property type="nucleotide sequence ID" value="NZ_RAQM01000007.1"/>
</dbReference>
<gene>
    <name evidence="2" type="ORF">C8N26_1127</name>
</gene>
<sequence length="150" mass="17418">MKNNQSRFEILQEEIEKMYLLTSSRSKENKKKAFRIYITIAVSTAIVTILVAIGDDFTSNTTAIKILTLFFSALSTVLAAWDGFYNHKQLWVNYGESRDNLKELLLKVKLVSDEEKNNTDFLIKTHKEFQSIIDKGNYKWKELRLDETNG</sequence>